<dbReference type="InterPro" id="IPR000792">
    <property type="entry name" value="Tscrpt_reg_LuxR_C"/>
</dbReference>
<dbReference type="InterPro" id="IPR036388">
    <property type="entry name" value="WH-like_DNA-bd_sf"/>
</dbReference>
<dbReference type="RefSeq" id="WP_063916267.1">
    <property type="nucleotide sequence ID" value="NZ_BMMH01000005.1"/>
</dbReference>
<name>A0A917VSB1_9NOCA</name>
<dbReference type="SUPFAM" id="SSF52540">
    <property type="entry name" value="P-loop containing nucleoside triphosphate hydrolases"/>
    <property type="match status" value="1"/>
</dbReference>
<dbReference type="SMART" id="SM00421">
    <property type="entry name" value="HTH_LUXR"/>
    <property type="match status" value="1"/>
</dbReference>
<dbReference type="PANTHER" id="PTHR47691">
    <property type="entry name" value="REGULATOR-RELATED"/>
    <property type="match status" value="1"/>
</dbReference>
<dbReference type="PRINTS" id="PR00038">
    <property type="entry name" value="HTHLUXR"/>
</dbReference>
<dbReference type="CDD" id="cd06170">
    <property type="entry name" value="LuxR_C_like"/>
    <property type="match status" value="1"/>
</dbReference>
<reference evidence="2" key="2">
    <citation type="submission" date="2020-09" db="EMBL/GenBank/DDBJ databases">
        <authorList>
            <person name="Sun Q."/>
            <person name="Zhou Y."/>
        </authorList>
    </citation>
    <scope>NUCLEOTIDE SEQUENCE</scope>
    <source>
        <strain evidence="2">CGMCC 4.3508</strain>
    </source>
</reference>
<accession>A0A917VSB1</accession>
<evidence type="ECO:0000259" key="1">
    <source>
        <dbReference type="PROSITE" id="PS50043"/>
    </source>
</evidence>
<feature type="domain" description="HTH luxR-type" evidence="1">
    <location>
        <begin position="702"/>
        <end position="767"/>
    </location>
</feature>
<dbReference type="GO" id="GO:0016887">
    <property type="term" value="F:ATP hydrolysis activity"/>
    <property type="evidence" value="ECO:0007669"/>
    <property type="project" value="InterPro"/>
</dbReference>
<dbReference type="PANTHER" id="PTHR47691:SF3">
    <property type="entry name" value="HTH-TYPE TRANSCRIPTIONAL REGULATOR RV0890C-RELATED"/>
    <property type="match status" value="1"/>
</dbReference>
<dbReference type="Gene3D" id="1.10.10.10">
    <property type="entry name" value="Winged helix-like DNA-binding domain superfamily/Winged helix DNA-binding domain"/>
    <property type="match status" value="1"/>
</dbReference>
<dbReference type="GO" id="GO:0003677">
    <property type="term" value="F:DNA binding"/>
    <property type="evidence" value="ECO:0007669"/>
    <property type="project" value="InterPro"/>
</dbReference>
<reference evidence="2" key="1">
    <citation type="journal article" date="2014" name="Int. J. Syst. Evol. Microbiol.">
        <title>Complete genome sequence of Corynebacterium casei LMG S-19264T (=DSM 44701T), isolated from a smear-ripened cheese.</title>
        <authorList>
            <consortium name="US DOE Joint Genome Institute (JGI-PGF)"/>
            <person name="Walter F."/>
            <person name="Albersmeier A."/>
            <person name="Kalinowski J."/>
            <person name="Ruckert C."/>
        </authorList>
    </citation>
    <scope>NUCLEOTIDE SEQUENCE</scope>
    <source>
        <strain evidence="2">CGMCC 4.3508</strain>
    </source>
</reference>
<dbReference type="Pfam" id="PF00196">
    <property type="entry name" value="GerE"/>
    <property type="match status" value="1"/>
</dbReference>
<dbReference type="InterPro" id="IPR049945">
    <property type="entry name" value="AAA_22"/>
</dbReference>
<protein>
    <submittedName>
        <fullName evidence="2">LuxR family transcriptional regulator</fullName>
    </submittedName>
</protein>
<dbReference type="InterPro" id="IPR027417">
    <property type="entry name" value="P-loop_NTPase"/>
</dbReference>
<dbReference type="EMBL" id="BMMH01000005">
    <property type="protein sequence ID" value="GGL12829.1"/>
    <property type="molecule type" value="Genomic_DNA"/>
</dbReference>
<gene>
    <name evidence="2" type="ORF">GCM10011588_29090</name>
</gene>
<dbReference type="InterPro" id="IPR016032">
    <property type="entry name" value="Sig_transdc_resp-reg_C-effctor"/>
</dbReference>
<keyword evidence="3" id="KW-1185">Reference proteome</keyword>
<evidence type="ECO:0000313" key="2">
    <source>
        <dbReference type="EMBL" id="GGL12829.1"/>
    </source>
</evidence>
<proteinExistence type="predicted"/>
<sequence>MTATAPPHSSSGNLPADLTSFVGRRPERTEIRQLLANTRLVTLTGFGGVGKTRLALRVGADVRRAFHHGVWFAELAELTNPALLADTIAKVFGLHTQTTGSALQSLTEHLATRNVLIVLDNCEHLIDACAELADILLRACPDVHILATSREPLGIVGETVLPVAPLPVPPTQVTGSGAVTEYEAITLFRDRAVAVTPGFRIGDDNRDDVAGICRRLEGIPLALELAAVRLRGLSTAQLLEQLDDRLQLLNAGSRVAPSRQRTLRGCIEWSYDLCTAREQRLWAGIAVFSGGFELDAAHAVCGGTGHHGAELLDTVLSLVDKSILISEDVGGRMRYRMLEVIRQYGEERLRSLDDEYVIRLRHSEFYAGLSEQAAEEWLSPRQGAWMDRLRREHANFQRALTFSLAQPQATTAGLRIAGVLHEHWIALGAIAEARHWCERLLMGEPVTSELYAGVVSTAAWMAIMQGDLACADTLITTGSTMAGLDDVARTWFDNLAGLLAMYDGSDLDESIAVNERALVIVRGTDDVRREITTLILLQLAHCYAGHHTEALRHHEMCLRLCADIGDSWYASYSLWNAGIVHWFDGDSRAARTALRRSLRLKRDVRDEFGVAIALEAMAWVTPEPRRAATLLGIAATRWGTIGMQVRKIPATAHWHNACEDRLRTQLGADGLSQALAESAKFDATAGLDYALDDGAKPTDTVPPQTAPPLTRREQEVATLVSRGLSNREIAGNLVIAQRTAETHVEHILTKLGFTSRVQIAAWIAEQPR</sequence>
<dbReference type="Gene3D" id="3.40.50.300">
    <property type="entry name" value="P-loop containing nucleotide triphosphate hydrolases"/>
    <property type="match status" value="1"/>
</dbReference>
<dbReference type="Proteomes" id="UP000638263">
    <property type="component" value="Unassembled WGS sequence"/>
</dbReference>
<dbReference type="SUPFAM" id="SSF48452">
    <property type="entry name" value="TPR-like"/>
    <property type="match status" value="1"/>
</dbReference>
<comment type="caution">
    <text evidence="2">The sequence shown here is derived from an EMBL/GenBank/DDBJ whole genome shotgun (WGS) entry which is preliminary data.</text>
</comment>
<dbReference type="GO" id="GO:0006355">
    <property type="term" value="P:regulation of DNA-templated transcription"/>
    <property type="evidence" value="ECO:0007669"/>
    <property type="project" value="InterPro"/>
</dbReference>
<organism evidence="2 3">
    <name type="scientific">Nocardia jinanensis</name>
    <dbReference type="NCBI Taxonomy" id="382504"/>
    <lineage>
        <taxon>Bacteria</taxon>
        <taxon>Bacillati</taxon>
        <taxon>Actinomycetota</taxon>
        <taxon>Actinomycetes</taxon>
        <taxon>Mycobacteriales</taxon>
        <taxon>Nocardiaceae</taxon>
        <taxon>Nocardia</taxon>
    </lineage>
</organism>
<dbReference type="PROSITE" id="PS50043">
    <property type="entry name" value="HTH_LUXR_2"/>
    <property type="match status" value="1"/>
</dbReference>
<dbReference type="Pfam" id="PF13424">
    <property type="entry name" value="TPR_12"/>
    <property type="match status" value="1"/>
</dbReference>
<dbReference type="InterPro" id="IPR011990">
    <property type="entry name" value="TPR-like_helical_dom_sf"/>
</dbReference>
<dbReference type="Gene3D" id="1.25.40.10">
    <property type="entry name" value="Tetratricopeptide repeat domain"/>
    <property type="match status" value="1"/>
</dbReference>
<dbReference type="SUPFAM" id="SSF46894">
    <property type="entry name" value="C-terminal effector domain of the bipartite response regulators"/>
    <property type="match status" value="1"/>
</dbReference>
<evidence type="ECO:0000313" key="3">
    <source>
        <dbReference type="Proteomes" id="UP000638263"/>
    </source>
</evidence>
<dbReference type="Pfam" id="PF13401">
    <property type="entry name" value="AAA_22"/>
    <property type="match status" value="1"/>
</dbReference>
<dbReference type="AlphaFoldDB" id="A0A917VSB1"/>
<dbReference type="PRINTS" id="PR00364">
    <property type="entry name" value="DISEASERSIST"/>
</dbReference>